<feature type="transmembrane region" description="Helical" evidence="6">
    <location>
        <begin position="59"/>
        <end position="79"/>
    </location>
</feature>
<sequence length="195" mass="20439">MLMNLIGDAIAQLALPLAFLYATGSIVLASILATATLTTQLFLTLPLAAIADRLPRRKVVFAGYLVEGGCLTALGWLLLGGVVNLAIIVLLGVIRGAVSELGSVASAGYVPQVLGRESMLKFNSRVEMIEGVAAIGGPSISGGLVGILGGAYAMFVPAILSFLNGVIYLRLPDKPTLRTAFSRGRRGYSWHVLAW</sequence>
<evidence type="ECO:0000256" key="5">
    <source>
        <dbReference type="ARBA" id="ARBA00023136"/>
    </source>
</evidence>
<dbReference type="AlphaFoldDB" id="A0A6H2ELI3"/>
<keyword evidence="3 6" id="KW-0812">Transmembrane</keyword>
<evidence type="ECO:0000256" key="1">
    <source>
        <dbReference type="ARBA" id="ARBA00004651"/>
    </source>
</evidence>
<evidence type="ECO:0000256" key="4">
    <source>
        <dbReference type="ARBA" id="ARBA00022989"/>
    </source>
</evidence>
<dbReference type="EMBL" id="CP050804">
    <property type="protein sequence ID" value="QJC21936.1"/>
    <property type="molecule type" value="Genomic_DNA"/>
</dbReference>
<evidence type="ECO:0000259" key="7">
    <source>
        <dbReference type="PROSITE" id="PS50850"/>
    </source>
</evidence>
<organism evidence="8 9">
    <name type="scientific">Arcanobacterium buesumense</name>
    <dbReference type="NCBI Taxonomy" id="2722751"/>
    <lineage>
        <taxon>Bacteria</taxon>
        <taxon>Bacillati</taxon>
        <taxon>Actinomycetota</taxon>
        <taxon>Actinomycetes</taxon>
        <taxon>Actinomycetales</taxon>
        <taxon>Actinomycetaceae</taxon>
        <taxon>Arcanobacterium</taxon>
    </lineage>
</organism>
<keyword evidence="4 6" id="KW-1133">Transmembrane helix</keyword>
<feature type="transmembrane region" description="Helical" evidence="6">
    <location>
        <begin position="20"/>
        <end position="47"/>
    </location>
</feature>
<name>A0A6H2ELI3_9ACTO</name>
<dbReference type="PANTHER" id="PTHR23513">
    <property type="entry name" value="INTEGRAL MEMBRANE EFFLUX PROTEIN-RELATED"/>
    <property type="match status" value="1"/>
</dbReference>
<dbReference type="InterPro" id="IPR036259">
    <property type="entry name" value="MFS_trans_sf"/>
</dbReference>
<dbReference type="Proteomes" id="UP000502298">
    <property type="component" value="Chromosome"/>
</dbReference>
<evidence type="ECO:0000256" key="6">
    <source>
        <dbReference type="SAM" id="Phobius"/>
    </source>
</evidence>
<protein>
    <submittedName>
        <fullName evidence="8">MFS transporter</fullName>
    </submittedName>
</protein>
<dbReference type="PANTHER" id="PTHR23513:SF6">
    <property type="entry name" value="MAJOR FACILITATOR SUPERFAMILY ASSOCIATED DOMAIN-CONTAINING PROTEIN"/>
    <property type="match status" value="1"/>
</dbReference>
<dbReference type="Pfam" id="PF07690">
    <property type="entry name" value="MFS_1"/>
    <property type="match status" value="1"/>
</dbReference>
<evidence type="ECO:0000256" key="3">
    <source>
        <dbReference type="ARBA" id="ARBA00022692"/>
    </source>
</evidence>
<reference evidence="8 9" key="1">
    <citation type="submission" date="2020-03" db="EMBL/GenBank/DDBJ databases">
        <title>Complete genome of Arcanobacterium buesumensis sp. nov. strain 2701.</title>
        <authorList>
            <person name="Borowiak M."/>
            <person name="Alssahen M."/>
            <person name="Laemmler C."/>
            <person name="Malorny B."/>
            <person name="Hassan A."/>
            <person name="Prenger-Berninghoff E."/>
            <person name="Ploetz M."/>
            <person name="Abdulmawjood A."/>
        </authorList>
    </citation>
    <scope>NUCLEOTIDE SEQUENCE [LARGE SCALE GENOMIC DNA]</scope>
    <source>
        <strain evidence="8 9">2701</strain>
    </source>
</reference>
<keyword evidence="5 6" id="KW-0472">Membrane</keyword>
<evidence type="ECO:0000313" key="8">
    <source>
        <dbReference type="EMBL" id="QJC21936.1"/>
    </source>
</evidence>
<evidence type="ECO:0000256" key="2">
    <source>
        <dbReference type="ARBA" id="ARBA00022475"/>
    </source>
</evidence>
<feature type="transmembrane region" description="Helical" evidence="6">
    <location>
        <begin position="154"/>
        <end position="171"/>
    </location>
</feature>
<comment type="subcellular location">
    <subcellularLocation>
        <location evidence="1">Cell membrane</location>
        <topology evidence="1">Multi-pass membrane protein</topology>
    </subcellularLocation>
</comment>
<dbReference type="InterPro" id="IPR020846">
    <property type="entry name" value="MFS_dom"/>
</dbReference>
<dbReference type="Gene3D" id="1.20.1250.20">
    <property type="entry name" value="MFS general substrate transporter like domains"/>
    <property type="match status" value="1"/>
</dbReference>
<dbReference type="RefSeq" id="WP_168917875.1">
    <property type="nucleotide sequence ID" value="NZ_CP050804.1"/>
</dbReference>
<evidence type="ECO:0000313" key="9">
    <source>
        <dbReference type="Proteomes" id="UP000502298"/>
    </source>
</evidence>
<accession>A0A6H2ELI3</accession>
<proteinExistence type="predicted"/>
<dbReference type="GO" id="GO:0022857">
    <property type="term" value="F:transmembrane transporter activity"/>
    <property type="evidence" value="ECO:0007669"/>
    <property type="project" value="InterPro"/>
</dbReference>
<dbReference type="KEGG" id="arca:HC352_05080"/>
<dbReference type="GO" id="GO:0005886">
    <property type="term" value="C:plasma membrane"/>
    <property type="evidence" value="ECO:0007669"/>
    <property type="project" value="UniProtKB-SubCell"/>
</dbReference>
<dbReference type="SUPFAM" id="SSF103473">
    <property type="entry name" value="MFS general substrate transporter"/>
    <property type="match status" value="1"/>
</dbReference>
<dbReference type="InterPro" id="IPR011701">
    <property type="entry name" value="MFS"/>
</dbReference>
<keyword evidence="9" id="KW-1185">Reference proteome</keyword>
<gene>
    <name evidence="8" type="ORF">HC352_05080</name>
</gene>
<keyword evidence="2" id="KW-1003">Cell membrane</keyword>
<dbReference type="PROSITE" id="PS50850">
    <property type="entry name" value="MFS"/>
    <property type="match status" value="1"/>
</dbReference>
<feature type="domain" description="Major facilitator superfamily (MFS) profile" evidence="7">
    <location>
        <begin position="1"/>
        <end position="195"/>
    </location>
</feature>